<gene>
    <name evidence="1" type="ORF">JGU71_28375</name>
</gene>
<dbReference type="CDD" id="cd16387">
    <property type="entry name" value="ParB_N_Srx"/>
    <property type="match status" value="1"/>
</dbReference>
<evidence type="ECO:0000313" key="2">
    <source>
        <dbReference type="Proteomes" id="UP000655868"/>
    </source>
</evidence>
<sequence length="281" mass="31241">MTETIHATEGDSAPGKATFITALPVTSMFVDHSYQRDCDLKRARHMAEVWDPQLVGVLDVADRGEHHAPRYSVINGQHRWMAAKLLNKKLHLAVNVHTGLSVAEEAKLFDEIDRNTKALTTWDRWYARRAAGDPTVREIERIVADCGLEITQNPGDKHVQCCTTLERIWTRADAEVLAKTLTLILDVWSGLPDSMNAAVIEGVSWLIDYHDLDLNTGRLGDAMCELTPRQLRARGSTLREQGDKGSLPILVAHVLTGLYNKTPGPGPRLPRIELSSKRGAE</sequence>
<protein>
    <recommendedName>
        <fullName evidence="3">ParB/Sulfiredoxin domain-containing protein</fullName>
    </recommendedName>
</protein>
<dbReference type="Pfam" id="PF20188">
    <property type="entry name" value="DUF6551"/>
    <property type="match status" value="1"/>
</dbReference>
<dbReference type="InterPro" id="IPR046681">
    <property type="entry name" value="DUF6551"/>
</dbReference>
<organism evidence="1 2">
    <name type="scientific">Antrihabitans stalagmiti</name>
    <dbReference type="NCBI Taxonomy" id="2799499"/>
    <lineage>
        <taxon>Bacteria</taxon>
        <taxon>Bacillati</taxon>
        <taxon>Actinomycetota</taxon>
        <taxon>Actinomycetes</taxon>
        <taxon>Mycobacteriales</taxon>
        <taxon>Nocardiaceae</taxon>
        <taxon>Antrihabitans</taxon>
    </lineage>
</organism>
<dbReference type="EMBL" id="JAEMNV010000014">
    <property type="protein sequence ID" value="MBJ8342813.1"/>
    <property type="molecule type" value="Genomic_DNA"/>
</dbReference>
<accession>A0A934U7A4</accession>
<keyword evidence="2" id="KW-1185">Reference proteome</keyword>
<comment type="caution">
    <text evidence="1">The sequence shown here is derived from an EMBL/GenBank/DDBJ whole genome shotgun (WGS) entry which is preliminary data.</text>
</comment>
<dbReference type="AlphaFoldDB" id="A0A934U7A4"/>
<dbReference type="RefSeq" id="WP_199708515.1">
    <property type="nucleotide sequence ID" value="NZ_JAEMNV010000014.1"/>
</dbReference>
<reference evidence="1" key="1">
    <citation type="submission" date="2020-12" db="EMBL/GenBank/DDBJ databases">
        <title>Antrihabitans popcorni sp. nov. and Antrihabitans auranticaus sp. nov., isolated from a larva cave.</title>
        <authorList>
            <person name="Lee S.D."/>
            <person name="Kim I.S."/>
        </authorList>
    </citation>
    <scope>NUCLEOTIDE SEQUENCE</scope>
    <source>
        <strain evidence="1">YC3-6</strain>
    </source>
</reference>
<evidence type="ECO:0008006" key="3">
    <source>
        <dbReference type="Google" id="ProtNLM"/>
    </source>
</evidence>
<name>A0A934U7A4_9NOCA</name>
<evidence type="ECO:0000313" key="1">
    <source>
        <dbReference type="EMBL" id="MBJ8342813.1"/>
    </source>
</evidence>
<dbReference type="Proteomes" id="UP000655868">
    <property type="component" value="Unassembled WGS sequence"/>
</dbReference>
<proteinExistence type="predicted"/>